<evidence type="ECO:0000313" key="3">
    <source>
        <dbReference type="Proteomes" id="UP001213000"/>
    </source>
</evidence>
<keyword evidence="3" id="KW-1185">Reference proteome</keyword>
<reference evidence="2" key="1">
    <citation type="submission" date="2022-07" db="EMBL/GenBank/DDBJ databases">
        <title>Genome Sequence of Leucocoprinus birnbaumii.</title>
        <authorList>
            <person name="Buettner E."/>
        </authorList>
    </citation>
    <scope>NUCLEOTIDE SEQUENCE</scope>
    <source>
        <strain evidence="2">VT141</strain>
    </source>
</reference>
<proteinExistence type="predicted"/>
<keyword evidence="1" id="KW-1133">Transmembrane helix</keyword>
<evidence type="ECO:0000313" key="2">
    <source>
        <dbReference type="EMBL" id="KAJ3573022.1"/>
    </source>
</evidence>
<name>A0AAD5W453_9AGAR</name>
<dbReference type="EMBL" id="JANIEX010000118">
    <property type="protein sequence ID" value="KAJ3573022.1"/>
    <property type="molecule type" value="Genomic_DNA"/>
</dbReference>
<dbReference type="AlphaFoldDB" id="A0AAD5W453"/>
<dbReference type="Proteomes" id="UP001213000">
    <property type="component" value="Unassembled WGS sequence"/>
</dbReference>
<protein>
    <submittedName>
        <fullName evidence="2">Uncharacterized protein</fullName>
    </submittedName>
</protein>
<gene>
    <name evidence="2" type="ORF">NP233_g2705</name>
</gene>
<comment type="caution">
    <text evidence="2">The sequence shown here is derived from an EMBL/GenBank/DDBJ whole genome shotgun (WGS) entry which is preliminary data.</text>
</comment>
<organism evidence="2 3">
    <name type="scientific">Leucocoprinus birnbaumii</name>
    <dbReference type="NCBI Taxonomy" id="56174"/>
    <lineage>
        <taxon>Eukaryota</taxon>
        <taxon>Fungi</taxon>
        <taxon>Dikarya</taxon>
        <taxon>Basidiomycota</taxon>
        <taxon>Agaricomycotina</taxon>
        <taxon>Agaricomycetes</taxon>
        <taxon>Agaricomycetidae</taxon>
        <taxon>Agaricales</taxon>
        <taxon>Agaricineae</taxon>
        <taxon>Agaricaceae</taxon>
        <taxon>Leucocoprinus</taxon>
    </lineage>
</organism>
<feature type="transmembrane region" description="Helical" evidence="1">
    <location>
        <begin position="51"/>
        <end position="72"/>
    </location>
</feature>
<keyword evidence="1" id="KW-0472">Membrane</keyword>
<sequence>MTVTQCYFSAPLSHRSSSGPALLPNLGHFSRPPTQSLPALFHPEHAALSSYPALISLAIFASSTIFFSAAVFQSAGVQPHRLLINRAPPSILQFCVVGVT</sequence>
<accession>A0AAD5W453</accession>
<keyword evidence="1" id="KW-0812">Transmembrane</keyword>
<evidence type="ECO:0000256" key="1">
    <source>
        <dbReference type="SAM" id="Phobius"/>
    </source>
</evidence>